<organism evidence="2 3">
    <name type="scientific">Panicum miliaceum</name>
    <name type="common">Proso millet</name>
    <name type="synonym">Broomcorn millet</name>
    <dbReference type="NCBI Taxonomy" id="4540"/>
    <lineage>
        <taxon>Eukaryota</taxon>
        <taxon>Viridiplantae</taxon>
        <taxon>Streptophyta</taxon>
        <taxon>Embryophyta</taxon>
        <taxon>Tracheophyta</taxon>
        <taxon>Spermatophyta</taxon>
        <taxon>Magnoliopsida</taxon>
        <taxon>Liliopsida</taxon>
        <taxon>Poales</taxon>
        <taxon>Poaceae</taxon>
        <taxon>PACMAD clade</taxon>
        <taxon>Panicoideae</taxon>
        <taxon>Panicodae</taxon>
        <taxon>Paniceae</taxon>
        <taxon>Panicinae</taxon>
        <taxon>Panicum</taxon>
        <taxon>Panicum sect. Panicum</taxon>
    </lineage>
</organism>
<accession>A0A3L6TL69</accession>
<feature type="region of interest" description="Disordered" evidence="1">
    <location>
        <begin position="19"/>
        <end position="79"/>
    </location>
</feature>
<feature type="compositionally biased region" description="Basic and acidic residues" evidence="1">
    <location>
        <begin position="34"/>
        <end position="77"/>
    </location>
</feature>
<feature type="compositionally biased region" description="Polar residues" evidence="1">
    <location>
        <begin position="19"/>
        <end position="32"/>
    </location>
</feature>
<evidence type="ECO:0000313" key="2">
    <source>
        <dbReference type="EMBL" id="RLN39888.1"/>
    </source>
</evidence>
<dbReference type="AlphaFoldDB" id="A0A3L6TL69"/>
<keyword evidence="3" id="KW-1185">Reference proteome</keyword>
<evidence type="ECO:0000256" key="1">
    <source>
        <dbReference type="SAM" id="MobiDB-lite"/>
    </source>
</evidence>
<sequence>MEPSGSNHLRVLIGGITNDIFQGNQDNNSQQSEDGDRNARKRQRERERYASMSTEKREERNRKQCERYKANKNRDDLSAQFATQDEDLNVLSEQIESSHSRVPLGDITNSITQGKQDTNGSQTEDGDRNARKRQRERERYASMSTEKREEGNRKQRER</sequence>
<proteinExistence type="predicted"/>
<comment type="caution">
    <text evidence="2">The sequence shown here is derived from an EMBL/GenBank/DDBJ whole genome shotgun (WGS) entry which is preliminary data.</text>
</comment>
<name>A0A3L6TL69_PANMI</name>
<feature type="compositionally biased region" description="Polar residues" evidence="1">
    <location>
        <begin position="107"/>
        <end position="123"/>
    </location>
</feature>
<feature type="region of interest" description="Disordered" evidence="1">
    <location>
        <begin position="94"/>
        <end position="158"/>
    </location>
</feature>
<evidence type="ECO:0000313" key="3">
    <source>
        <dbReference type="Proteomes" id="UP000275267"/>
    </source>
</evidence>
<dbReference type="Proteomes" id="UP000275267">
    <property type="component" value="Unassembled WGS sequence"/>
</dbReference>
<reference evidence="3" key="1">
    <citation type="journal article" date="2019" name="Nat. Commun.">
        <title>The genome of broomcorn millet.</title>
        <authorList>
            <person name="Zou C."/>
            <person name="Miki D."/>
            <person name="Li D."/>
            <person name="Tang Q."/>
            <person name="Xiao L."/>
            <person name="Rajput S."/>
            <person name="Deng P."/>
            <person name="Jia W."/>
            <person name="Huang R."/>
            <person name="Zhang M."/>
            <person name="Sun Y."/>
            <person name="Hu J."/>
            <person name="Fu X."/>
            <person name="Schnable P.S."/>
            <person name="Li F."/>
            <person name="Zhang H."/>
            <person name="Feng B."/>
            <person name="Zhu X."/>
            <person name="Liu R."/>
            <person name="Schnable J.C."/>
            <person name="Zhu J.-K."/>
            <person name="Zhang H."/>
        </authorList>
    </citation>
    <scope>NUCLEOTIDE SEQUENCE [LARGE SCALE GENOMIC DNA]</scope>
</reference>
<feature type="compositionally biased region" description="Basic and acidic residues" evidence="1">
    <location>
        <begin position="125"/>
        <end position="158"/>
    </location>
</feature>
<gene>
    <name evidence="2" type="ORF">C2845_PM01G15950</name>
</gene>
<protein>
    <submittedName>
        <fullName evidence="2">Uncharacterized protein</fullName>
    </submittedName>
</protein>
<dbReference type="EMBL" id="PQIB02000001">
    <property type="protein sequence ID" value="RLN39888.1"/>
    <property type="molecule type" value="Genomic_DNA"/>
</dbReference>